<feature type="compositionally biased region" description="Low complexity" evidence="1">
    <location>
        <begin position="87"/>
        <end position="113"/>
    </location>
</feature>
<accession>A0A5B9W7H9</accession>
<dbReference type="SUPFAM" id="SSF55797">
    <property type="entry name" value="PR-1-like"/>
    <property type="match status" value="1"/>
</dbReference>
<dbReference type="PANTHER" id="PTHR31157:SF1">
    <property type="entry name" value="SCP DOMAIN-CONTAINING PROTEIN"/>
    <property type="match status" value="1"/>
</dbReference>
<gene>
    <name evidence="3" type="ORF">OJF2_52270</name>
</gene>
<dbReference type="CDD" id="cd05379">
    <property type="entry name" value="CAP_bacterial"/>
    <property type="match status" value="1"/>
</dbReference>
<evidence type="ECO:0000259" key="2">
    <source>
        <dbReference type="Pfam" id="PF00188"/>
    </source>
</evidence>
<dbReference type="Proteomes" id="UP000324233">
    <property type="component" value="Chromosome"/>
</dbReference>
<keyword evidence="4" id="KW-1185">Reference proteome</keyword>
<reference evidence="3 4" key="1">
    <citation type="submission" date="2019-08" db="EMBL/GenBank/DDBJ databases">
        <title>Deep-cultivation of Planctomycetes and their phenomic and genomic characterization uncovers novel biology.</title>
        <authorList>
            <person name="Wiegand S."/>
            <person name="Jogler M."/>
            <person name="Boedeker C."/>
            <person name="Pinto D."/>
            <person name="Vollmers J."/>
            <person name="Rivas-Marin E."/>
            <person name="Kohn T."/>
            <person name="Peeters S.H."/>
            <person name="Heuer A."/>
            <person name="Rast P."/>
            <person name="Oberbeckmann S."/>
            <person name="Bunk B."/>
            <person name="Jeske O."/>
            <person name="Meyerdierks A."/>
            <person name="Storesund J.E."/>
            <person name="Kallscheuer N."/>
            <person name="Luecker S."/>
            <person name="Lage O.M."/>
            <person name="Pohl T."/>
            <person name="Merkel B.J."/>
            <person name="Hornburger P."/>
            <person name="Mueller R.-W."/>
            <person name="Bruemmer F."/>
            <person name="Labrenz M."/>
            <person name="Spormann A.M."/>
            <person name="Op den Camp H."/>
            <person name="Overmann J."/>
            <person name="Amann R."/>
            <person name="Jetten M.S.M."/>
            <person name="Mascher T."/>
            <person name="Medema M.H."/>
            <person name="Devos D.P."/>
            <person name="Kaster A.-K."/>
            <person name="Ovreas L."/>
            <person name="Rohde M."/>
            <person name="Galperin M.Y."/>
            <person name="Jogler C."/>
        </authorList>
    </citation>
    <scope>NUCLEOTIDE SEQUENCE [LARGE SCALE GENOMIC DNA]</scope>
    <source>
        <strain evidence="3 4">OJF2</strain>
    </source>
</reference>
<protein>
    <submittedName>
        <fullName evidence="3">Cysteine-rich secretory protein family protein</fullName>
    </submittedName>
</protein>
<evidence type="ECO:0000313" key="3">
    <source>
        <dbReference type="EMBL" id="QEH36642.1"/>
    </source>
</evidence>
<feature type="compositionally biased region" description="Pro residues" evidence="1">
    <location>
        <begin position="127"/>
        <end position="157"/>
    </location>
</feature>
<feature type="compositionally biased region" description="Basic and acidic residues" evidence="1">
    <location>
        <begin position="46"/>
        <end position="86"/>
    </location>
</feature>
<dbReference type="InterPro" id="IPR014044">
    <property type="entry name" value="CAP_dom"/>
</dbReference>
<sequence length="298" mass="30197">MIQKAPGPGVSPRGLHPARHAAILGGLSLALIAMMATPSPAGTAAKDPRPSKARNEDQSAARAEKRAAKKEAAARAHAEAKAEARAKAAARAQAGKARPAARPGARNAKAPAKVAIPVGSQPAAPRTIPPSPTPPRASVPSPPSAPAGPSAPSPPAGTVPAADPIDGPITPDEQAVLILTNQYRIANGLPTLAWNPALSRAARSQCRAMAAAGMVSHTISGVGPADRIAAQGFDATAWGENLYAGFLNYGTPTAAVDGWVASETHRENLLNATFQNVGIGVATVDGVSYFTQDFGTSR</sequence>
<dbReference type="PANTHER" id="PTHR31157">
    <property type="entry name" value="SCP DOMAIN-CONTAINING PROTEIN"/>
    <property type="match status" value="1"/>
</dbReference>
<proteinExistence type="predicted"/>
<dbReference type="InterPro" id="IPR035940">
    <property type="entry name" value="CAP_sf"/>
</dbReference>
<dbReference type="EMBL" id="CP042997">
    <property type="protein sequence ID" value="QEH36642.1"/>
    <property type="molecule type" value="Genomic_DNA"/>
</dbReference>
<evidence type="ECO:0000256" key="1">
    <source>
        <dbReference type="SAM" id="MobiDB-lite"/>
    </source>
</evidence>
<organism evidence="3 4">
    <name type="scientific">Aquisphaera giovannonii</name>
    <dbReference type="NCBI Taxonomy" id="406548"/>
    <lineage>
        <taxon>Bacteria</taxon>
        <taxon>Pseudomonadati</taxon>
        <taxon>Planctomycetota</taxon>
        <taxon>Planctomycetia</taxon>
        <taxon>Isosphaerales</taxon>
        <taxon>Isosphaeraceae</taxon>
        <taxon>Aquisphaera</taxon>
    </lineage>
</organism>
<dbReference type="Pfam" id="PF00188">
    <property type="entry name" value="CAP"/>
    <property type="match status" value="1"/>
</dbReference>
<dbReference type="KEGG" id="agv:OJF2_52270"/>
<dbReference type="AlphaFoldDB" id="A0A5B9W7H9"/>
<feature type="region of interest" description="Disordered" evidence="1">
    <location>
        <begin position="39"/>
        <end position="168"/>
    </location>
</feature>
<feature type="domain" description="SCP" evidence="2">
    <location>
        <begin position="179"/>
        <end position="294"/>
    </location>
</feature>
<dbReference type="Gene3D" id="3.40.33.10">
    <property type="entry name" value="CAP"/>
    <property type="match status" value="1"/>
</dbReference>
<evidence type="ECO:0000313" key="4">
    <source>
        <dbReference type="Proteomes" id="UP000324233"/>
    </source>
</evidence>
<name>A0A5B9W7H9_9BACT</name>
<dbReference type="OrthoDB" id="9783944at2"/>